<dbReference type="STRING" id="1051891.A0A0C3QK14"/>
<keyword evidence="2" id="KW-1185">Reference proteome</keyword>
<feature type="non-terminal residue" evidence="1">
    <location>
        <position position="1"/>
    </location>
</feature>
<evidence type="ECO:0000313" key="2">
    <source>
        <dbReference type="Proteomes" id="UP000054248"/>
    </source>
</evidence>
<evidence type="ECO:0000313" key="1">
    <source>
        <dbReference type="EMBL" id="KIO27591.1"/>
    </source>
</evidence>
<dbReference type="EMBL" id="KN823006">
    <property type="protein sequence ID" value="KIO27591.1"/>
    <property type="molecule type" value="Genomic_DNA"/>
</dbReference>
<sequence length="88" mass="9902">LSCLLFDLAIELLAESLRRSDLKGLTIEGAVERLLVRLFADDTQLYLSKSVRPRGQVKEITDESCLASTTHFNQEKTEFLPLGSAEYK</sequence>
<dbReference type="AlphaFoldDB" id="A0A0C3QK14"/>
<accession>A0A0C3QK14</accession>
<protein>
    <submittedName>
        <fullName evidence="1">Uncharacterized protein</fullName>
    </submittedName>
</protein>
<proteinExistence type="predicted"/>
<reference evidence="2" key="2">
    <citation type="submission" date="2015-01" db="EMBL/GenBank/DDBJ databases">
        <title>Evolutionary Origins and Diversification of the Mycorrhizal Mutualists.</title>
        <authorList>
            <consortium name="DOE Joint Genome Institute"/>
            <consortium name="Mycorrhizal Genomics Consortium"/>
            <person name="Kohler A."/>
            <person name="Kuo A."/>
            <person name="Nagy L.G."/>
            <person name="Floudas D."/>
            <person name="Copeland A."/>
            <person name="Barry K.W."/>
            <person name="Cichocki N."/>
            <person name="Veneault-Fourrey C."/>
            <person name="LaButti K."/>
            <person name="Lindquist E.A."/>
            <person name="Lipzen A."/>
            <person name="Lundell T."/>
            <person name="Morin E."/>
            <person name="Murat C."/>
            <person name="Riley R."/>
            <person name="Ohm R."/>
            <person name="Sun H."/>
            <person name="Tunlid A."/>
            <person name="Henrissat B."/>
            <person name="Grigoriev I.V."/>
            <person name="Hibbett D.S."/>
            <person name="Martin F."/>
        </authorList>
    </citation>
    <scope>NUCLEOTIDE SEQUENCE [LARGE SCALE GENOMIC DNA]</scope>
    <source>
        <strain evidence="2">MUT 4182</strain>
    </source>
</reference>
<dbReference type="Proteomes" id="UP000054248">
    <property type="component" value="Unassembled WGS sequence"/>
</dbReference>
<gene>
    <name evidence="1" type="ORF">M407DRAFT_59060</name>
</gene>
<dbReference type="HOGENOM" id="CLU_2596683_0_0_1"/>
<reference evidence="1 2" key="1">
    <citation type="submission" date="2014-04" db="EMBL/GenBank/DDBJ databases">
        <authorList>
            <consortium name="DOE Joint Genome Institute"/>
            <person name="Kuo A."/>
            <person name="Girlanda M."/>
            <person name="Perotto S."/>
            <person name="Kohler A."/>
            <person name="Nagy L.G."/>
            <person name="Floudas D."/>
            <person name="Copeland A."/>
            <person name="Barry K.W."/>
            <person name="Cichocki N."/>
            <person name="Veneault-Fourrey C."/>
            <person name="LaButti K."/>
            <person name="Lindquist E.A."/>
            <person name="Lipzen A."/>
            <person name="Lundell T."/>
            <person name="Morin E."/>
            <person name="Murat C."/>
            <person name="Sun H."/>
            <person name="Tunlid A."/>
            <person name="Henrissat B."/>
            <person name="Grigoriev I.V."/>
            <person name="Hibbett D.S."/>
            <person name="Martin F."/>
            <person name="Nordberg H.P."/>
            <person name="Cantor M.N."/>
            <person name="Hua S.X."/>
        </authorList>
    </citation>
    <scope>NUCLEOTIDE SEQUENCE [LARGE SCALE GENOMIC DNA]</scope>
    <source>
        <strain evidence="1 2">MUT 4182</strain>
    </source>
</reference>
<organism evidence="1 2">
    <name type="scientific">Tulasnella calospora MUT 4182</name>
    <dbReference type="NCBI Taxonomy" id="1051891"/>
    <lineage>
        <taxon>Eukaryota</taxon>
        <taxon>Fungi</taxon>
        <taxon>Dikarya</taxon>
        <taxon>Basidiomycota</taxon>
        <taxon>Agaricomycotina</taxon>
        <taxon>Agaricomycetes</taxon>
        <taxon>Cantharellales</taxon>
        <taxon>Tulasnellaceae</taxon>
        <taxon>Tulasnella</taxon>
    </lineage>
</organism>
<name>A0A0C3QK14_9AGAM</name>
<dbReference type="OrthoDB" id="2205812at2759"/>
<feature type="non-terminal residue" evidence="1">
    <location>
        <position position="88"/>
    </location>
</feature>